<evidence type="ECO:0000313" key="3">
    <source>
        <dbReference type="Proteomes" id="UP000245073"/>
    </source>
</evidence>
<name>A0A2T9K2Y7_9CAUL</name>
<dbReference type="Gene3D" id="1.10.260.40">
    <property type="entry name" value="lambda repressor-like DNA-binding domains"/>
    <property type="match status" value="1"/>
</dbReference>
<dbReference type="Pfam" id="PF01381">
    <property type="entry name" value="HTH_3"/>
    <property type="match status" value="1"/>
</dbReference>
<dbReference type="EMBL" id="QDKQ01000035">
    <property type="protein sequence ID" value="PVM90339.1"/>
    <property type="molecule type" value="Genomic_DNA"/>
</dbReference>
<feature type="domain" description="HTH cro/C1-type" evidence="1">
    <location>
        <begin position="2"/>
        <end position="48"/>
    </location>
</feature>
<evidence type="ECO:0000259" key="1">
    <source>
        <dbReference type="PROSITE" id="PS50943"/>
    </source>
</evidence>
<dbReference type="InterPro" id="IPR001387">
    <property type="entry name" value="Cro/C1-type_HTH"/>
</dbReference>
<reference evidence="2 3" key="1">
    <citation type="submission" date="2018-04" db="EMBL/GenBank/DDBJ databases">
        <title>The genome sequence of Caulobacter sp. 744.</title>
        <authorList>
            <person name="Gao J."/>
            <person name="Sun J."/>
        </authorList>
    </citation>
    <scope>NUCLEOTIDE SEQUENCE [LARGE SCALE GENOMIC DNA]</scope>
    <source>
        <strain evidence="2 3">774</strain>
    </source>
</reference>
<dbReference type="Proteomes" id="UP000245073">
    <property type="component" value="Unassembled WGS sequence"/>
</dbReference>
<comment type="caution">
    <text evidence="2">The sequence shown here is derived from an EMBL/GenBank/DDBJ whole genome shotgun (WGS) entry which is preliminary data.</text>
</comment>
<keyword evidence="3" id="KW-1185">Reference proteome</keyword>
<accession>A0A2T9K2Y7</accession>
<organism evidence="2 3">
    <name type="scientific">Caulobacter endophyticus</name>
    <dbReference type="NCBI Taxonomy" id="2172652"/>
    <lineage>
        <taxon>Bacteria</taxon>
        <taxon>Pseudomonadati</taxon>
        <taxon>Pseudomonadota</taxon>
        <taxon>Alphaproteobacteria</taxon>
        <taxon>Caulobacterales</taxon>
        <taxon>Caulobacteraceae</taxon>
        <taxon>Caulobacter</taxon>
    </lineage>
</organism>
<dbReference type="GO" id="GO:0003677">
    <property type="term" value="F:DNA binding"/>
    <property type="evidence" value="ECO:0007669"/>
    <property type="project" value="InterPro"/>
</dbReference>
<dbReference type="OrthoDB" id="7361823at2"/>
<dbReference type="PROSITE" id="PS50943">
    <property type="entry name" value="HTH_CROC1"/>
    <property type="match status" value="1"/>
</dbReference>
<proteinExistence type="predicted"/>
<sequence>MNLTQTEFADMAGVGRRFVSELENGKATLELGKVMAACAAAGIDLLAAQR</sequence>
<dbReference type="SUPFAM" id="SSF47413">
    <property type="entry name" value="lambda repressor-like DNA-binding domains"/>
    <property type="match status" value="1"/>
</dbReference>
<dbReference type="InterPro" id="IPR010982">
    <property type="entry name" value="Lambda_DNA-bd_dom_sf"/>
</dbReference>
<protein>
    <recommendedName>
        <fullName evidence="1">HTH cro/C1-type domain-containing protein</fullName>
    </recommendedName>
</protein>
<dbReference type="AlphaFoldDB" id="A0A2T9K2Y7"/>
<gene>
    <name evidence="2" type="ORF">DDF67_10270</name>
</gene>
<dbReference type="CDD" id="cd00093">
    <property type="entry name" value="HTH_XRE"/>
    <property type="match status" value="1"/>
</dbReference>
<evidence type="ECO:0000313" key="2">
    <source>
        <dbReference type="EMBL" id="PVM90339.1"/>
    </source>
</evidence>